<reference evidence="2" key="1">
    <citation type="journal article" date="2019" name="Int. J. Syst. Evol. Microbiol.">
        <title>The Global Catalogue of Microorganisms (GCM) 10K type strain sequencing project: providing services to taxonomists for standard genome sequencing and annotation.</title>
        <authorList>
            <consortium name="The Broad Institute Genomics Platform"/>
            <consortium name="The Broad Institute Genome Sequencing Center for Infectious Disease"/>
            <person name="Wu L."/>
            <person name="Ma J."/>
        </authorList>
    </citation>
    <scope>NUCLEOTIDE SEQUENCE [LARGE SCALE GENOMIC DNA]</scope>
    <source>
        <strain evidence="2">CGMCC 1.5362</strain>
    </source>
</reference>
<protein>
    <submittedName>
        <fullName evidence="1">Uncharacterized protein</fullName>
    </submittedName>
</protein>
<accession>A0ABQ2F819</accession>
<comment type="caution">
    <text evidence="1">The sequence shown here is derived from an EMBL/GenBank/DDBJ whole genome shotgun (WGS) entry which is preliminary data.</text>
</comment>
<name>A0ABQ2F819_9MICO</name>
<keyword evidence="2" id="KW-1185">Reference proteome</keyword>
<gene>
    <name evidence="1" type="ORF">GCM10011509_13900</name>
</gene>
<proteinExistence type="predicted"/>
<organism evidence="1 2">
    <name type="scientific">Ornithinimicrobium pekingense</name>
    <dbReference type="NCBI Taxonomy" id="384677"/>
    <lineage>
        <taxon>Bacteria</taxon>
        <taxon>Bacillati</taxon>
        <taxon>Actinomycetota</taxon>
        <taxon>Actinomycetes</taxon>
        <taxon>Micrococcales</taxon>
        <taxon>Ornithinimicrobiaceae</taxon>
        <taxon>Ornithinimicrobium</taxon>
    </lineage>
</organism>
<dbReference type="EMBL" id="BMLB01000003">
    <property type="protein sequence ID" value="GGK66772.1"/>
    <property type="molecule type" value="Genomic_DNA"/>
</dbReference>
<evidence type="ECO:0000313" key="1">
    <source>
        <dbReference type="EMBL" id="GGK66772.1"/>
    </source>
</evidence>
<dbReference type="Proteomes" id="UP000662111">
    <property type="component" value="Unassembled WGS sequence"/>
</dbReference>
<sequence length="53" mass="5918">MDTMTEMIAEIRSTRRPAMLAWVPVTGADGRVRMEMRWQVGAGAPARTTRKVA</sequence>
<evidence type="ECO:0000313" key="2">
    <source>
        <dbReference type="Proteomes" id="UP000662111"/>
    </source>
</evidence>